<dbReference type="GO" id="GO:0005739">
    <property type="term" value="C:mitochondrion"/>
    <property type="evidence" value="ECO:0007669"/>
    <property type="project" value="TreeGrafter"/>
</dbReference>
<feature type="binding site" evidence="6">
    <location>
        <position position="53"/>
    </location>
    <ligand>
        <name>substrate</name>
    </ligand>
</feature>
<dbReference type="InterPro" id="IPR037171">
    <property type="entry name" value="NagB/RpiA_transferase-like"/>
</dbReference>
<evidence type="ECO:0000256" key="1">
    <source>
        <dbReference type="ARBA" id="ARBA00010638"/>
    </source>
</evidence>
<dbReference type="eggNOG" id="KOG3093">
    <property type="taxonomic scope" value="Eukaryota"/>
</dbReference>
<dbReference type="GO" id="GO:0005524">
    <property type="term" value="F:ATP binding"/>
    <property type="evidence" value="ECO:0007669"/>
    <property type="project" value="UniProtKB-KW"/>
</dbReference>
<dbReference type="Gene3D" id="3.40.50.10420">
    <property type="entry name" value="NagB/RpiA/CoA transferase-like"/>
    <property type="match status" value="1"/>
</dbReference>
<evidence type="ECO:0000256" key="4">
    <source>
        <dbReference type="ARBA" id="ARBA00036539"/>
    </source>
</evidence>
<sequence length="198" mass="22980">MEIKTRKKSLRKELNIVVNSLPQEEIKRQSKILSQQVLQHPQYIDARSVSIYLSFDKEIQTAEILEDIFRSGKTCFIPRFCVGTSEMEMIKLHSLDDYDNLPMNKWNIKQPPDDDNERISIFDTENLDLVLIPGLAFTKNGKRLGRGKGYYDRFLAKCFRKFKTRPFTLGLAFREQIVSAIPTTDTDVIIDQVLCIDD</sequence>
<dbReference type="Pfam" id="PF01812">
    <property type="entry name" value="5-FTHF_cyc-lig"/>
    <property type="match status" value="1"/>
</dbReference>
<comment type="cofactor">
    <cofactor evidence="7">
        <name>Mg(2+)</name>
        <dbReference type="ChEBI" id="CHEBI:18420"/>
    </cofactor>
</comment>
<proteinExistence type="inferred from homology"/>
<dbReference type="InterPro" id="IPR024185">
    <property type="entry name" value="FTHF_cligase-like_sf"/>
</dbReference>
<dbReference type="OMA" id="DKWGIPT"/>
<dbReference type="SUPFAM" id="SSF100950">
    <property type="entry name" value="NagB/RpiA/CoA transferase-like"/>
    <property type="match status" value="1"/>
</dbReference>
<dbReference type="EC" id="6.3.3.2" evidence="5 7"/>
<evidence type="ECO:0000256" key="3">
    <source>
        <dbReference type="ARBA" id="ARBA00022840"/>
    </source>
</evidence>
<feature type="binding site" evidence="6">
    <location>
        <position position="58"/>
    </location>
    <ligand>
        <name>substrate</name>
    </ligand>
</feature>
<dbReference type="PANTHER" id="PTHR23407:SF1">
    <property type="entry name" value="5-FORMYLTETRAHYDROFOLATE CYCLO-LIGASE"/>
    <property type="match status" value="1"/>
</dbReference>
<dbReference type="GO" id="GO:0046872">
    <property type="term" value="F:metal ion binding"/>
    <property type="evidence" value="ECO:0007669"/>
    <property type="project" value="UniProtKB-KW"/>
</dbReference>
<dbReference type="EMBL" id="KK853313">
    <property type="protein sequence ID" value="KDR08646.1"/>
    <property type="molecule type" value="Genomic_DNA"/>
</dbReference>
<dbReference type="AlphaFoldDB" id="A0A067QIW7"/>
<dbReference type="GO" id="GO:0035999">
    <property type="term" value="P:tetrahydrofolate interconversion"/>
    <property type="evidence" value="ECO:0007669"/>
    <property type="project" value="TreeGrafter"/>
</dbReference>
<keyword evidence="2 6" id="KW-0547">Nucleotide-binding</keyword>
<dbReference type="GO" id="GO:0009396">
    <property type="term" value="P:folic acid-containing compound biosynthetic process"/>
    <property type="evidence" value="ECO:0007669"/>
    <property type="project" value="TreeGrafter"/>
</dbReference>
<dbReference type="PIRSF" id="PIRSF006806">
    <property type="entry name" value="FTHF_cligase"/>
    <property type="match status" value="1"/>
</dbReference>
<dbReference type="GO" id="GO:0030272">
    <property type="term" value="F:5-formyltetrahydrofolate cyclo-ligase activity"/>
    <property type="evidence" value="ECO:0007669"/>
    <property type="project" value="UniProtKB-EC"/>
</dbReference>
<protein>
    <recommendedName>
        <fullName evidence="5 7">5-formyltetrahydrofolate cyclo-ligase</fullName>
        <ecNumber evidence="5 7">6.3.3.2</ecNumber>
    </recommendedName>
</protein>
<feature type="binding site" evidence="6">
    <location>
        <begin position="143"/>
        <end position="151"/>
    </location>
    <ligand>
        <name>ATP</name>
        <dbReference type="ChEBI" id="CHEBI:30616"/>
    </ligand>
</feature>
<dbReference type="InterPro" id="IPR002698">
    <property type="entry name" value="FTHF_cligase"/>
</dbReference>
<accession>A0A067QIW7</accession>
<dbReference type="NCBIfam" id="TIGR02727">
    <property type="entry name" value="MTHFS_bact"/>
    <property type="match status" value="1"/>
</dbReference>
<gene>
    <name evidence="8" type="ORF">L798_01548</name>
</gene>
<dbReference type="OrthoDB" id="2015992at2759"/>
<feature type="binding site" evidence="6">
    <location>
        <begin position="7"/>
        <end position="11"/>
    </location>
    <ligand>
        <name>ATP</name>
        <dbReference type="ChEBI" id="CHEBI:30616"/>
    </ligand>
</feature>
<keyword evidence="7" id="KW-0479">Metal-binding</keyword>
<dbReference type="Proteomes" id="UP000027135">
    <property type="component" value="Unassembled WGS sequence"/>
</dbReference>
<dbReference type="FunFam" id="3.40.50.10420:FF:000007">
    <property type="entry name" value="5-formyltetrahydrofolate cyclo-ligase"/>
    <property type="match status" value="1"/>
</dbReference>
<keyword evidence="9" id="KW-1185">Reference proteome</keyword>
<evidence type="ECO:0000313" key="9">
    <source>
        <dbReference type="Proteomes" id="UP000027135"/>
    </source>
</evidence>
<evidence type="ECO:0000256" key="7">
    <source>
        <dbReference type="RuleBase" id="RU361279"/>
    </source>
</evidence>
<evidence type="ECO:0000256" key="2">
    <source>
        <dbReference type="ARBA" id="ARBA00022741"/>
    </source>
</evidence>
<keyword evidence="3 6" id="KW-0067">ATP-binding</keyword>
<name>A0A067QIW7_ZOONE</name>
<comment type="catalytic activity">
    <reaction evidence="4 7">
        <text>(6S)-5-formyl-5,6,7,8-tetrahydrofolate + ATP = (6R)-5,10-methenyltetrahydrofolate + ADP + phosphate</text>
        <dbReference type="Rhea" id="RHEA:10488"/>
        <dbReference type="ChEBI" id="CHEBI:30616"/>
        <dbReference type="ChEBI" id="CHEBI:43474"/>
        <dbReference type="ChEBI" id="CHEBI:57455"/>
        <dbReference type="ChEBI" id="CHEBI:57457"/>
        <dbReference type="ChEBI" id="CHEBI:456216"/>
        <dbReference type="EC" id="6.3.3.2"/>
    </reaction>
</comment>
<keyword evidence="7" id="KW-0460">Magnesium</keyword>
<comment type="similarity">
    <text evidence="1 7">Belongs to the 5-formyltetrahydrofolate cyclo-ligase family.</text>
</comment>
<organism evidence="8 9">
    <name type="scientific">Zootermopsis nevadensis</name>
    <name type="common">Dampwood termite</name>
    <dbReference type="NCBI Taxonomy" id="136037"/>
    <lineage>
        <taxon>Eukaryota</taxon>
        <taxon>Metazoa</taxon>
        <taxon>Ecdysozoa</taxon>
        <taxon>Arthropoda</taxon>
        <taxon>Hexapoda</taxon>
        <taxon>Insecta</taxon>
        <taxon>Pterygota</taxon>
        <taxon>Neoptera</taxon>
        <taxon>Polyneoptera</taxon>
        <taxon>Dictyoptera</taxon>
        <taxon>Blattodea</taxon>
        <taxon>Blattoidea</taxon>
        <taxon>Termitoidae</taxon>
        <taxon>Termopsidae</taxon>
        <taxon>Zootermopsis</taxon>
    </lineage>
</organism>
<dbReference type="FunCoup" id="A0A067QIW7">
    <property type="interactions" value="447"/>
</dbReference>
<dbReference type="PANTHER" id="PTHR23407">
    <property type="entry name" value="ATPASE INHIBITOR/5-FORMYLTETRAHYDROFOLATE CYCLO-LIGASE"/>
    <property type="match status" value="1"/>
</dbReference>
<evidence type="ECO:0000256" key="6">
    <source>
        <dbReference type="PIRSR" id="PIRSR006806-1"/>
    </source>
</evidence>
<keyword evidence="8" id="KW-0436">Ligase</keyword>
<dbReference type="STRING" id="136037.A0A067QIW7"/>
<dbReference type="InParanoid" id="A0A067QIW7"/>
<evidence type="ECO:0000313" key="8">
    <source>
        <dbReference type="EMBL" id="KDR08646.1"/>
    </source>
</evidence>
<evidence type="ECO:0000256" key="5">
    <source>
        <dbReference type="ARBA" id="ARBA00038966"/>
    </source>
</evidence>
<reference evidence="8 9" key="1">
    <citation type="journal article" date="2014" name="Nat. Commun.">
        <title>Molecular traces of alternative social organization in a termite genome.</title>
        <authorList>
            <person name="Terrapon N."/>
            <person name="Li C."/>
            <person name="Robertson H.M."/>
            <person name="Ji L."/>
            <person name="Meng X."/>
            <person name="Booth W."/>
            <person name="Chen Z."/>
            <person name="Childers C.P."/>
            <person name="Glastad K.M."/>
            <person name="Gokhale K."/>
            <person name="Gowin J."/>
            <person name="Gronenberg W."/>
            <person name="Hermansen R.A."/>
            <person name="Hu H."/>
            <person name="Hunt B.G."/>
            <person name="Huylmans A.K."/>
            <person name="Khalil S.M."/>
            <person name="Mitchell R.D."/>
            <person name="Munoz-Torres M.C."/>
            <person name="Mustard J.A."/>
            <person name="Pan H."/>
            <person name="Reese J.T."/>
            <person name="Scharf M.E."/>
            <person name="Sun F."/>
            <person name="Vogel H."/>
            <person name="Xiao J."/>
            <person name="Yang W."/>
            <person name="Yang Z."/>
            <person name="Yang Z."/>
            <person name="Zhou J."/>
            <person name="Zhu J."/>
            <person name="Brent C.S."/>
            <person name="Elsik C.G."/>
            <person name="Goodisman M.A."/>
            <person name="Liberles D.A."/>
            <person name="Roe R.M."/>
            <person name="Vargo E.L."/>
            <person name="Vilcinskas A."/>
            <person name="Wang J."/>
            <person name="Bornberg-Bauer E."/>
            <person name="Korb J."/>
            <person name="Zhang G."/>
            <person name="Liebig J."/>
        </authorList>
    </citation>
    <scope>NUCLEOTIDE SEQUENCE [LARGE SCALE GENOMIC DNA]</scope>
    <source>
        <tissue evidence="8">Whole organism</tissue>
    </source>
</reference>